<dbReference type="Gene3D" id="3.40.50.720">
    <property type="entry name" value="NAD(P)-binding Rossmann-like Domain"/>
    <property type="match status" value="1"/>
</dbReference>
<evidence type="ECO:0000313" key="4">
    <source>
        <dbReference type="EMBL" id="TDW96255.1"/>
    </source>
</evidence>
<keyword evidence="5" id="KW-1185">Reference proteome</keyword>
<dbReference type="SUPFAM" id="SSF51735">
    <property type="entry name" value="NAD(P)-binding Rossmann-fold domains"/>
    <property type="match status" value="1"/>
</dbReference>
<dbReference type="RefSeq" id="WP_133996365.1">
    <property type="nucleotide sequence ID" value="NZ_SODV01000002.1"/>
</dbReference>
<dbReference type="InterPro" id="IPR036291">
    <property type="entry name" value="NAD(P)-bd_dom_sf"/>
</dbReference>
<keyword evidence="2" id="KW-0560">Oxidoreductase</keyword>
<gene>
    <name evidence="4" type="ORF">EDB95_4080</name>
</gene>
<dbReference type="CDD" id="cd05327">
    <property type="entry name" value="retinol-DH_like_SDR_c_like"/>
    <property type="match status" value="1"/>
</dbReference>
<evidence type="ECO:0000313" key="5">
    <source>
        <dbReference type="Proteomes" id="UP000294498"/>
    </source>
</evidence>
<dbReference type="PRINTS" id="PR00081">
    <property type="entry name" value="GDHRDH"/>
</dbReference>
<dbReference type="FunFam" id="3.40.50.720:FF:000594">
    <property type="entry name" value="Short-chain oxidoreductase"/>
    <property type="match status" value="1"/>
</dbReference>
<reference evidence="4 5" key="1">
    <citation type="submission" date="2019-03" db="EMBL/GenBank/DDBJ databases">
        <title>Genomic Encyclopedia of Type Strains, Phase IV (KMG-IV): sequencing the most valuable type-strain genomes for metagenomic binning, comparative biology and taxonomic classification.</title>
        <authorList>
            <person name="Goeker M."/>
        </authorList>
    </citation>
    <scope>NUCLEOTIDE SEQUENCE [LARGE SCALE GENOMIC DNA]</scope>
    <source>
        <strain evidence="4 5">DSM 100059</strain>
    </source>
</reference>
<dbReference type="Proteomes" id="UP000294498">
    <property type="component" value="Unassembled WGS sequence"/>
</dbReference>
<comment type="caution">
    <text evidence="4">The sequence shown here is derived from an EMBL/GenBank/DDBJ whole genome shotgun (WGS) entry which is preliminary data.</text>
</comment>
<protein>
    <recommendedName>
        <fullName evidence="3">Probable oxidoreductase</fullName>
    </recommendedName>
</protein>
<accession>A0A4R8DFL0</accession>
<dbReference type="PANTHER" id="PTHR24320">
    <property type="entry name" value="RETINOL DEHYDROGENASE"/>
    <property type="match status" value="1"/>
</dbReference>
<dbReference type="AlphaFoldDB" id="A0A4R8DFL0"/>
<dbReference type="InterPro" id="IPR002347">
    <property type="entry name" value="SDR_fam"/>
</dbReference>
<dbReference type="EMBL" id="SODV01000002">
    <property type="protein sequence ID" value="TDW96255.1"/>
    <property type="molecule type" value="Genomic_DNA"/>
</dbReference>
<comment type="similarity">
    <text evidence="1">Belongs to the short-chain dehydrogenases/reductases (SDR) family.</text>
</comment>
<dbReference type="PANTHER" id="PTHR24320:SF283">
    <property type="entry name" value="RETINOL DEHYDROGENASE 11"/>
    <property type="match status" value="1"/>
</dbReference>
<proteinExistence type="inferred from homology"/>
<organism evidence="4 5">
    <name type="scientific">Dinghuibacter silviterrae</name>
    <dbReference type="NCBI Taxonomy" id="1539049"/>
    <lineage>
        <taxon>Bacteria</taxon>
        <taxon>Pseudomonadati</taxon>
        <taxon>Bacteroidota</taxon>
        <taxon>Chitinophagia</taxon>
        <taxon>Chitinophagales</taxon>
        <taxon>Chitinophagaceae</taxon>
        <taxon>Dinghuibacter</taxon>
    </lineage>
</organism>
<name>A0A4R8DFL0_9BACT</name>
<dbReference type="Pfam" id="PF00106">
    <property type="entry name" value="adh_short"/>
    <property type="match status" value="1"/>
</dbReference>
<evidence type="ECO:0000256" key="1">
    <source>
        <dbReference type="ARBA" id="ARBA00006484"/>
    </source>
</evidence>
<evidence type="ECO:0000256" key="3">
    <source>
        <dbReference type="ARBA" id="ARBA00071493"/>
    </source>
</evidence>
<evidence type="ECO:0000256" key="2">
    <source>
        <dbReference type="ARBA" id="ARBA00023002"/>
    </source>
</evidence>
<sequence length="315" mass="33990">MKTAQTGFSFSTTAAEAAAGHDLTGKIAVVTGGNSGIGFETVKTLAEIGAQVVVGARDITKADDRLSGLKNVSFIPLDLADPVSVDAFAKKYQSVYDRLHILVNNAGLFLVPDLQKDKRGYELQFGVNHLGHFQLTGRLWPALKNAGGARVVAVSSIGHRRMDVDLDDANFDKKPYDKWAAYGQSKTANVLFAVELDRAGQADGVRAFALHPGGIQTDIFRFMTEEEKQNWNERVMSSPTPFKTLEQGAATSVWCAISEALQGKGGVYCQDCRIAAVVPEDSPEPLGVRPYAIDPVKAAALWRFSEAATGVRYPV</sequence>
<dbReference type="GO" id="GO:0016491">
    <property type="term" value="F:oxidoreductase activity"/>
    <property type="evidence" value="ECO:0007669"/>
    <property type="project" value="UniProtKB-KW"/>
</dbReference>
<dbReference type="OrthoDB" id="597510at2"/>